<dbReference type="EMBL" id="JAODBU010000003">
    <property type="protein sequence ID" value="MCT7398018.1"/>
    <property type="molecule type" value="Genomic_DNA"/>
</dbReference>
<reference evidence="2" key="1">
    <citation type="submission" date="2022-09" db="EMBL/GenBank/DDBJ databases">
        <title>Eubacterium sp. LFL-14 isolated from human feces.</title>
        <authorList>
            <person name="Liu F."/>
        </authorList>
    </citation>
    <scope>NUCLEOTIDE SEQUENCE</scope>
    <source>
        <strain evidence="2">LFL-14</strain>
    </source>
</reference>
<gene>
    <name evidence="2" type="ORF">N5B56_02800</name>
</gene>
<evidence type="ECO:0000313" key="2">
    <source>
        <dbReference type="EMBL" id="MCT7398018.1"/>
    </source>
</evidence>
<evidence type="ECO:0000259" key="1">
    <source>
        <dbReference type="Pfam" id="PF05223"/>
    </source>
</evidence>
<dbReference type="InterPro" id="IPR007887">
    <property type="entry name" value="MecA_N"/>
</dbReference>
<name>A0ABT2M181_9FIRM</name>
<keyword evidence="3" id="KW-1185">Reference proteome</keyword>
<comment type="caution">
    <text evidence="2">The sequence shown here is derived from an EMBL/GenBank/DDBJ whole genome shotgun (WGS) entry which is preliminary data.</text>
</comment>
<proteinExistence type="predicted"/>
<protein>
    <recommendedName>
        <fullName evidence="1">NTF2-like N-terminal transpeptidase domain-containing protein</fullName>
    </recommendedName>
</protein>
<dbReference type="Proteomes" id="UP001431199">
    <property type="component" value="Unassembled WGS sequence"/>
</dbReference>
<feature type="domain" description="NTF2-like N-terminal transpeptidase" evidence="1">
    <location>
        <begin position="38"/>
        <end position="107"/>
    </location>
</feature>
<dbReference type="Pfam" id="PF05223">
    <property type="entry name" value="MecA_N"/>
    <property type="match status" value="1"/>
</dbReference>
<sequence>MIKKIINSNIVRLIGALLFLTVCAVIGAGLSYVNYESNPTDEAVAYFKAFLAQDYDTIYGLVNQPKNTYINKTAYTDRVKKIRESIVIDSYEISEPYKENGKKTVDIICNNETTETNQTIKLVFDEVKHGMQIIPDYKVDISKMLVKNVNFVVPTGDALYINGEVVTKDMAKVTTDANTNTDTYHFDKILYGAYDANAINRYSQIDLKPEIIQEGTTINFDATAYHANLEFEEKIKANADNMITQFYVNAREKKGNNKELKAYFANDKKLQKKVDKYLKETEEVLYWPETKNIDKYSVVSFEPGEVTHNSVYNNNNTFTVTYDFVYTYVSSTDTAIYTSYVYSIGGSCKTKMTLTYTLNEDQTLTLTDIKVKNKNQKEKGED</sequence>
<organism evidence="2 3">
    <name type="scientific">Eubacterium album</name>
    <dbReference type="NCBI Taxonomy" id="2978477"/>
    <lineage>
        <taxon>Bacteria</taxon>
        <taxon>Bacillati</taxon>
        <taxon>Bacillota</taxon>
        <taxon>Clostridia</taxon>
        <taxon>Eubacteriales</taxon>
        <taxon>Eubacteriaceae</taxon>
        <taxon>Eubacterium</taxon>
    </lineage>
</organism>
<evidence type="ECO:0000313" key="3">
    <source>
        <dbReference type="Proteomes" id="UP001431199"/>
    </source>
</evidence>
<dbReference type="RefSeq" id="WP_260978344.1">
    <property type="nucleotide sequence ID" value="NZ_JAODBU010000003.1"/>
</dbReference>
<accession>A0ABT2M181</accession>